<accession>A0A939NEN4</accession>
<comment type="similarity">
    <text evidence="1">Belongs to the intimin/invasin family.</text>
</comment>
<evidence type="ECO:0000256" key="1">
    <source>
        <dbReference type="ARBA" id="ARBA00010116"/>
    </source>
</evidence>
<dbReference type="AlphaFoldDB" id="A0A939NEN4"/>
<reference evidence="3" key="1">
    <citation type="submission" date="2021-03" db="EMBL/GenBank/DDBJ databases">
        <title>Molecular epidemiology and mechanisms of colistin and carbapenem resistance in Enterobacteriaceae from clinical isolates, the environment and porcine samples in Pretoria, South Africa.</title>
        <authorList>
            <person name="Bogoshi D."/>
            <person name="Mbelle N.M."/>
            <person name="Naidoo V."/>
            <person name="Osei Sekyere J."/>
        </authorList>
    </citation>
    <scope>NUCLEOTIDE SEQUENCE</scope>
    <source>
        <strain evidence="3">C052</strain>
    </source>
</reference>
<protein>
    <submittedName>
        <fullName evidence="3">Inverse autotransporter beta domain-containing protein</fullName>
    </submittedName>
</protein>
<proteinExistence type="inferred from homology"/>
<evidence type="ECO:0000259" key="2">
    <source>
        <dbReference type="Pfam" id="PF11924"/>
    </source>
</evidence>
<sequence length="98" mass="11257">MNNKICCYFLSTVFTTDGRLNNNGIGLRHFQQNSMIGVNAFFDHDLSHYHSRLGFGVEYAQDYVRMSANSYLGLSTWRSASELADDYNARRQRLGYST</sequence>
<evidence type="ECO:0000313" key="3">
    <source>
        <dbReference type="EMBL" id="MBO1916230.1"/>
    </source>
</evidence>
<organism evidence="3 4">
    <name type="scientific">Providencia rettgeri</name>
    <dbReference type="NCBI Taxonomy" id="587"/>
    <lineage>
        <taxon>Bacteria</taxon>
        <taxon>Pseudomonadati</taxon>
        <taxon>Pseudomonadota</taxon>
        <taxon>Gammaproteobacteria</taxon>
        <taxon>Enterobacterales</taxon>
        <taxon>Morganellaceae</taxon>
        <taxon>Providencia</taxon>
    </lineage>
</organism>
<dbReference type="Pfam" id="PF11924">
    <property type="entry name" value="IAT_beta"/>
    <property type="match status" value="1"/>
</dbReference>
<comment type="caution">
    <text evidence="3">The sequence shown here is derived from an EMBL/GenBank/DDBJ whole genome shotgun (WGS) entry which is preliminary data.</text>
</comment>
<dbReference type="InterPro" id="IPR051715">
    <property type="entry name" value="Intimin-Invasin_domain"/>
</dbReference>
<dbReference type="Proteomes" id="UP000664477">
    <property type="component" value="Unassembled WGS sequence"/>
</dbReference>
<gene>
    <name evidence="3" type="ORF">J4727_10790</name>
</gene>
<name>A0A939NEN4_PRORE</name>
<feature type="domain" description="Inverse autotransporter beta-domain" evidence="2">
    <location>
        <begin position="16"/>
        <end position="90"/>
    </location>
</feature>
<dbReference type="Gene3D" id="2.40.160.160">
    <property type="entry name" value="Inverse autotransporter, beta-domain"/>
    <property type="match status" value="1"/>
</dbReference>
<dbReference type="GO" id="GO:0009279">
    <property type="term" value="C:cell outer membrane"/>
    <property type="evidence" value="ECO:0007669"/>
    <property type="project" value="TreeGrafter"/>
</dbReference>
<dbReference type="EMBL" id="JAGETQ010000052">
    <property type="protein sequence ID" value="MBO1916230.1"/>
    <property type="molecule type" value="Genomic_DNA"/>
</dbReference>
<dbReference type="PANTHER" id="PTHR39576:SF2">
    <property type="entry name" value="ATTACHING AND EFFACING PROTEIN HOMOLOG-RELATED"/>
    <property type="match status" value="1"/>
</dbReference>
<dbReference type="InterPro" id="IPR024519">
    <property type="entry name" value="IAT_beta"/>
</dbReference>
<dbReference type="InterPro" id="IPR038177">
    <property type="entry name" value="IAT_beta_sf"/>
</dbReference>
<evidence type="ECO:0000313" key="4">
    <source>
        <dbReference type="Proteomes" id="UP000664477"/>
    </source>
</evidence>
<dbReference type="PANTHER" id="PTHR39576">
    <property type="entry name" value="ATTACHING AND EFFACING PROTEIN HOMOLOG-RELATED-RELATED"/>
    <property type="match status" value="1"/>
</dbReference>